<dbReference type="Proteomes" id="UP000078200">
    <property type="component" value="Unassembled WGS sequence"/>
</dbReference>
<sequence length="132" mass="15413">MLFKRKPRHKDLAKNVIPNNSKGKQQMNKLNARGPPIKDAKLWRKVFSVQKHIIKKKLNFNMVFKLQIRGRALVKIPLTFAEKQIIEAAELETSATGEDCFDQCRKRNYIFHINAVKKGTSVPKLYYFNTRV</sequence>
<dbReference type="VEuPathDB" id="VectorBase:GAUT001888"/>
<dbReference type="EnsemblMetazoa" id="GAUT001888-RA">
    <property type="protein sequence ID" value="GAUT001888-PA"/>
    <property type="gene ID" value="GAUT001888"/>
</dbReference>
<protein>
    <submittedName>
        <fullName evidence="1">Uncharacterized protein</fullName>
    </submittedName>
</protein>
<dbReference type="AlphaFoldDB" id="A0A1A9UEA3"/>
<accession>A0A1A9UEA3</accession>
<name>A0A1A9UEA3_GLOAU</name>
<evidence type="ECO:0000313" key="1">
    <source>
        <dbReference type="EnsemblMetazoa" id="GAUT001888-PA"/>
    </source>
</evidence>
<evidence type="ECO:0000313" key="2">
    <source>
        <dbReference type="Proteomes" id="UP000078200"/>
    </source>
</evidence>
<reference evidence="1" key="1">
    <citation type="submission" date="2020-05" db="UniProtKB">
        <authorList>
            <consortium name="EnsemblMetazoa"/>
        </authorList>
    </citation>
    <scope>IDENTIFICATION</scope>
    <source>
        <strain evidence="1">TTRI</strain>
    </source>
</reference>
<keyword evidence="2" id="KW-1185">Reference proteome</keyword>
<organism evidence="1 2">
    <name type="scientific">Glossina austeni</name>
    <name type="common">Savannah tsetse fly</name>
    <dbReference type="NCBI Taxonomy" id="7395"/>
    <lineage>
        <taxon>Eukaryota</taxon>
        <taxon>Metazoa</taxon>
        <taxon>Ecdysozoa</taxon>
        <taxon>Arthropoda</taxon>
        <taxon>Hexapoda</taxon>
        <taxon>Insecta</taxon>
        <taxon>Pterygota</taxon>
        <taxon>Neoptera</taxon>
        <taxon>Endopterygota</taxon>
        <taxon>Diptera</taxon>
        <taxon>Brachycera</taxon>
        <taxon>Muscomorpha</taxon>
        <taxon>Hippoboscoidea</taxon>
        <taxon>Glossinidae</taxon>
        <taxon>Glossina</taxon>
    </lineage>
</organism>
<proteinExistence type="predicted"/>